<comment type="caution">
    <text evidence="2">The sequence shown here is derived from an EMBL/GenBank/DDBJ whole genome shotgun (WGS) entry which is preliminary data.</text>
</comment>
<sequence>MSGVVKVVLLALVGSLAACGPSEPQDRLSVHTDFANWRERYPDADVFRVEEGGVIYTVPRISGLEVGVRQAEEGTRYHLSFSLERDDHYSGQPLSPVRFTSELMPYFRRARELFVFIDRNANPKLRPNPIPLMQIDEACPGLSCDEAVLFGLNNCSVPRPVPPRGHWPPTNQFRYVAIIDGVVATARCDAVGEHRLQPEFTIISCTGTIEAGAYSAGYGHNELVVAQCSEMEDQIRDIVISFSGLADVILAEN</sequence>
<dbReference type="RefSeq" id="WP_135944214.1">
    <property type="nucleotide sequence ID" value="NZ_BMEI01000002.1"/>
</dbReference>
<proteinExistence type="predicted"/>
<dbReference type="EMBL" id="SRXV01000002">
    <property type="protein sequence ID" value="TGY92749.1"/>
    <property type="molecule type" value="Genomic_DNA"/>
</dbReference>
<dbReference type="AlphaFoldDB" id="A0A4V3RZ37"/>
<dbReference type="Proteomes" id="UP000305451">
    <property type="component" value="Unassembled WGS sequence"/>
</dbReference>
<keyword evidence="3" id="KW-1185">Reference proteome</keyword>
<feature type="chain" id="PRO_5020187431" evidence="1">
    <location>
        <begin position="18"/>
        <end position="253"/>
    </location>
</feature>
<protein>
    <submittedName>
        <fullName evidence="2">Uncharacterized protein</fullName>
    </submittedName>
</protein>
<dbReference type="PROSITE" id="PS51257">
    <property type="entry name" value="PROKAR_LIPOPROTEIN"/>
    <property type="match status" value="1"/>
</dbReference>
<feature type="signal peptide" evidence="1">
    <location>
        <begin position="1"/>
        <end position="17"/>
    </location>
</feature>
<name>A0A4V3RZ37_9PROT</name>
<evidence type="ECO:0000313" key="2">
    <source>
        <dbReference type="EMBL" id="TGY92749.1"/>
    </source>
</evidence>
<organism evidence="2 3">
    <name type="scientific">Marinicauda pacifica</name>
    <dbReference type="NCBI Taxonomy" id="1133559"/>
    <lineage>
        <taxon>Bacteria</taxon>
        <taxon>Pseudomonadati</taxon>
        <taxon>Pseudomonadota</taxon>
        <taxon>Alphaproteobacteria</taxon>
        <taxon>Maricaulales</taxon>
        <taxon>Maricaulaceae</taxon>
        <taxon>Marinicauda</taxon>
    </lineage>
</organism>
<reference evidence="2 3" key="1">
    <citation type="journal article" date="2013" name="Int. J. Syst. Evol. Microbiol.">
        <title>Marinicauda pacifica gen. nov., sp. nov., a prosthecate alphaproteobacterium of the family Hyphomonadaceae isolated from deep seawater.</title>
        <authorList>
            <person name="Zhang X.Y."/>
            <person name="Li G.W."/>
            <person name="Wang C.S."/>
            <person name="Zhang Y.J."/>
            <person name="Xu X.W."/>
            <person name="Li H."/>
            <person name="Liu A."/>
            <person name="Liu C."/>
            <person name="Xie B.B."/>
            <person name="Qin Q.L."/>
            <person name="Xu Z."/>
            <person name="Chen X.L."/>
            <person name="Zhou B.C."/>
            <person name="Zhang Y.Z."/>
        </authorList>
    </citation>
    <scope>NUCLEOTIDE SEQUENCE [LARGE SCALE GENOMIC DNA]</scope>
    <source>
        <strain evidence="2 3">P-1 km-3</strain>
    </source>
</reference>
<evidence type="ECO:0000256" key="1">
    <source>
        <dbReference type="SAM" id="SignalP"/>
    </source>
</evidence>
<evidence type="ECO:0000313" key="3">
    <source>
        <dbReference type="Proteomes" id="UP000305451"/>
    </source>
</evidence>
<gene>
    <name evidence="2" type="ORF">E5162_06650</name>
</gene>
<keyword evidence="1" id="KW-0732">Signal</keyword>
<accession>A0A4V3RZ37</accession>